<keyword evidence="2" id="KW-1003">Cell membrane</keyword>
<reference evidence="10 11" key="1">
    <citation type="submission" date="2018-05" db="EMBL/GenBank/DDBJ databases">
        <title>Kurthia sibirica genome sequence.</title>
        <authorList>
            <person name="Maclea K.S."/>
            <person name="Goen A.E."/>
        </authorList>
    </citation>
    <scope>NUCLEOTIDE SEQUENCE [LARGE SCALE GENOMIC DNA]</scope>
    <source>
        <strain evidence="10 11">ATCC 49154</strain>
    </source>
</reference>
<dbReference type="SUPFAM" id="SSF58104">
    <property type="entry name" value="Methyl-accepting chemotaxis protein (MCP) signaling domain"/>
    <property type="match status" value="1"/>
</dbReference>
<name>A0A2U3AML9_9BACL</name>
<accession>A0A2U3AML9</accession>
<dbReference type="PANTHER" id="PTHR32089">
    <property type="entry name" value="METHYL-ACCEPTING CHEMOTAXIS PROTEIN MCPB"/>
    <property type="match status" value="1"/>
</dbReference>
<dbReference type="Gene3D" id="1.10.287.950">
    <property type="entry name" value="Methyl-accepting chemotaxis protein"/>
    <property type="match status" value="1"/>
</dbReference>
<dbReference type="SMART" id="SM00283">
    <property type="entry name" value="MA"/>
    <property type="match status" value="1"/>
</dbReference>
<evidence type="ECO:0000256" key="7">
    <source>
        <dbReference type="SAM" id="Phobius"/>
    </source>
</evidence>
<evidence type="ECO:0000259" key="8">
    <source>
        <dbReference type="PROSITE" id="PS50111"/>
    </source>
</evidence>
<comment type="similarity">
    <text evidence="5">Belongs to the methyl-accepting chemotaxis (MCP) protein family.</text>
</comment>
<evidence type="ECO:0000313" key="11">
    <source>
        <dbReference type="Proteomes" id="UP000245938"/>
    </source>
</evidence>
<dbReference type="Pfam" id="PF00672">
    <property type="entry name" value="HAMP"/>
    <property type="match status" value="1"/>
</dbReference>
<dbReference type="PROSITE" id="PS50885">
    <property type="entry name" value="HAMP"/>
    <property type="match status" value="1"/>
</dbReference>
<keyword evidence="4 6" id="KW-0807">Transducer</keyword>
<dbReference type="OrthoDB" id="107771at2"/>
<feature type="domain" description="Methyl-accepting transducer" evidence="8">
    <location>
        <begin position="296"/>
        <end position="567"/>
    </location>
</feature>
<evidence type="ECO:0000313" key="10">
    <source>
        <dbReference type="EMBL" id="PWI25774.1"/>
    </source>
</evidence>
<evidence type="ECO:0000256" key="6">
    <source>
        <dbReference type="PROSITE-ProRule" id="PRU00284"/>
    </source>
</evidence>
<evidence type="ECO:0008006" key="12">
    <source>
        <dbReference type="Google" id="ProtNLM"/>
    </source>
</evidence>
<evidence type="ECO:0000256" key="4">
    <source>
        <dbReference type="ARBA" id="ARBA00023224"/>
    </source>
</evidence>
<dbReference type="Proteomes" id="UP000245938">
    <property type="component" value="Unassembled WGS sequence"/>
</dbReference>
<evidence type="ECO:0000256" key="5">
    <source>
        <dbReference type="ARBA" id="ARBA00029447"/>
    </source>
</evidence>
<dbReference type="InterPro" id="IPR003660">
    <property type="entry name" value="HAMP_dom"/>
</dbReference>
<dbReference type="CDD" id="cd06225">
    <property type="entry name" value="HAMP"/>
    <property type="match status" value="1"/>
</dbReference>
<keyword evidence="7" id="KW-0812">Transmembrane</keyword>
<protein>
    <recommendedName>
        <fullName evidence="12">Methyl-accepting chemotaxis protein</fullName>
    </recommendedName>
</protein>
<dbReference type="PROSITE" id="PS50111">
    <property type="entry name" value="CHEMOTAXIS_TRANSDUC_2"/>
    <property type="match status" value="1"/>
</dbReference>
<feature type="transmembrane region" description="Helical" evidence="7">
    <location>
        <begin position="200"/>
        <end position="223"/>
    </location>
</feature>
<keyword evidence="11" id="KW-1185">Reference proteome</keyword>
<dbReference type="InterPro" id="IPR004089">
    <property type="entry name" value="MCPsignal_dom"/>
</dbReference>
<evidence type="ECO:0000256" key="1">
    <source>
        <dbReference type="ARBA" id="ARBA00004236"/>
    </source>
</evidence>
<sequence length="582" mass="64699">MVLLSIINNFRSTKESFYMSFKKIIRIASLYVSLIVILNIVILFMLKDSISQQHDFAQNKDTFSEVGLAIQTTSETKSAKARIYIDNHSVRFLDQYNEAVKNTPDFKKLQTDLKKAHVPDRIIAQSEMIESQSAFLNTIEKTVLDTIQKDNSNKEIQKQLSDEQYVIARDNVTNSINTFIASLNKWTLAEMEKSNKKVNLYFILIASCNALLFIASLSTLAFLSRKVKPVHKLIQLTKEFAKGNLQHKPQRKKSQDEFSILTNTFADMHEQLHATLLTVTDTSSNLAASAEELLASTEVSNDANQQITIATDQLSTDMVQQSEYISQSTRSIQYIAEQIQLVTTTANYASSLATDSKNVTTDGGLSLKQAVEQVYAIRKSVESTRQALGQLESRTTAIDSMVSAITNIADQTNLLALNAAIEAARAGEHGKGFAVVADEVRKLAEQSNASAQEIRLTISTIHEDMTSTMQEMSETEISVTKGISFFKTTGESFEEIFNSTINMKSKTTEITDLLQTVDQVTGEIAQFFTRVEDLSGQTASKTQQIAALTEEQYASTQEMRASSEELSQLADGLSHHVSAFKL</sequence>
<comment type="subcellular location">
    <subcellularLocation>
        <location evidence="1">Cell membrane</location>
    </subcellularLocation>
</comment>
<evidence type="ECO:0000256" key="3">
    <source>
        <dbReference type="ARBA" id="ARBA00023136"/>
    </source>
</evidence>
<dbReference type="AlphaFoldDB" id="A0A2U3AML9"/>
<comment type="caution">
    <text evidence="10">The sequence shown here is derived from an EMBL/GenBank/DDBJ whole genome shotgun (WGS) entry which is preliminary data.</text>
</comment>
<feature type="transmembrane region" description="Helical" evidence="7">
    <location>
        <begin position="24"/>
        <end position="46"/>
    </location>
</feature>
<proteinExistence type="inferred from homology"/>
<keyword evidence="3 7" id="KW-0472">Membrane</keyword>
<evidence type="ECO:0000259" key="9">
    <source>
        <dbReference type="PROSITE" id="PS50885"/>
    </source>
</evidence>
<keyword evidence="7" id="KW-1133">Transmembrane helix</keyword>
<dbReference type="InterPro" id="IPR004090">
    <property type="entry name" value="Chemotax_Me-accpt_rcpt"/>
</dbReference>
<dbReference type="GO" id="GO:0004888">
    <property type="term" value="F:transmembrane signaling receptor activity"/>
    <property type="evidence" value="ECO:0007669"/>
    <property type="project" value="InterPro"/>
</dbReference>
<dbReference type="PANTHER" id="PTHR32089:SF112">
    <property type="entry name" value="LYSOZYME-LIKE PROTEIN-RELATED"/>
    <property type="match status" value="1"/>
</dbReference>
<dbReference type="EMBL" id="QFVR01000006">
    <property type="protein sequence ID" value="PWI25774.1"/>
    <property type="molecule type" value="Genomic_DNA"/>
</dbReference>
<dbReference type="PRINTS" id="PR00260">
    <property type="entry name" value="CHEMTRNSDUCR"/>
</dbReference>
<dbReference type="GO" id="GO:0005886">
    <property type="term" value="C:plasma membrane"/>
    <property type="evidence" value="ECO:0007669"/>
    <property type="project" value="UniProtKB-SubCell"/>
</dbReference>
<feature type="domain" description="HAMP" evidence="9">
    <location>
        <begin position="224"/>
        <end position="277"/>
    </location>
</feature>
<evidence type="ECO:0000256" key="2">
    <source>
        <dbReference type="ARBA" id="ARBA00022475"/>
    </source>
</evidence>
<dbReference type="GO" id="GO:0007165">
    <property type="term" value="P:signal transduction"/>
    <property type="evidence" value="ECO:0007669"/>
    <property type="project" value="UniProtKB-KW"/>
</dbReference>
<organism evidence="10 11">
    <name type="scientific">Kurthia sibirica</name>
    <dbReference type="NCBI Taxonomy" id="202750"/>
    <lineage>
        <taxon>Bacteria</taxon>
        <taxon>Bacillati</taxon>
        <taxon>Bacillota</taxon>
        <taxon>Bacilli</taxon>
        <taxon>Bacillales</taxon>
        <taxon>Caryophanaceae</taxon>
        <taxon>Kurthia</taxon>
    </lineage>
</organism>
<dbReference type="GO" id="GO:0006935">
    <property type="term" value="P:chemotaxis"/>
    <property type="evidence" value="ECO:0007669"/>
    <property type="project" value="InterPro"/>
</dbReference>
<dbReference type="Pfam" id="PF00015">
    <property type="entry name" value="MCPsignal"/>
    <property type="match status" value="1"/>
</dbReference>
<gene>
    <name evidence="10" type="ORF">DEX24_06115</name>
</gene>